<dbReference type="RefSeq" id="WP_073226499.1">
    <property type="nucleotide sequence ID" value="NZ_FQUQ01000001.1"/>
</dbReference>
<reference evidence="2" key="1">
    <citation type="submission" date="2016-11" db="EMBL/GenBank/DDBJ databases">
        <authorList>
            <person name="Varghese N."/>
            <person name="Submissions S."/>
        </authorList>
    </citation>
    <scope>NUCLEOTIDE SEQUENCE [LARGE SCALE GENOMIC DNA]</scope>
    <source>
        <strain evidence="2">DSM 16990</strain>
    </source>
</reference>
<sequence>MTKNTISGIFLLITLNVAISGCKNGKDTKQVIGKEAKNHPPQIKHQTILINTIKLNQSIDKILQAFDLTKNDNSNSEYNLNLAYEEFSFPLSGNFKYNELNLGKLNSLVVYYLKDSNSAFSYELELENNPNQELLIKELNKSLGKPAFYKKLENTKEHPIFLNENGEQETQHIIEESLKWNDSQNKSALFVIHKKNLTGNTNKLSLIVVYSESKMFDEWMKFRSLDMTFIK</sequence>
<evidence type="ECO:0008006" key="3">
    <source>
        <dbReference type="Google" id="ProtNLM"/>
    </source>
</evidence>
<dbReference type="Proteomes" id="UP000184287">
    <property type="component" value="Unassembled WGS sequence"/>
</dbReference>
<protein>
    <recommendedName>
        <fullName evidence="3">Lipoprotein</fullName>
    </recommendedName>
</protein>
<evidence type="ECO:0000313" key="1">
    <source>
        <dbReference type="EMBL" id="SHE47426.1"/>
    </source>
</evidence>
<dbReference type="PROSITE" id="PS51257">
    <property type="entry name" value="PROKAR_LIPOPROTEIN"/>
    <property type="match status" value="1"/>
</dbReference>
<dbReference type="AlphaFoldDB" id="A0A1M4TSP1"/>
<keyword evidence="2" id="KW-1185">Reference proteome</keyword>
<organism evidence="1 2">
    <name type="scientific">Pedobacter caeni</name>
    <dbReference type="NCBI Taxonomy" id="288992"/>
    <lineage>
        <taxon>Bacteria</taxon>
        <taxon>Pseudomonadati</taxon>
        <taxon>Bacteroidota</taxon>
        <taxon>Sphingobacteriia</taxon>
        <taxon>Sphingobacteriales</taxon>
        <taxon>Sphingobacteriaceae</taxon>
        <taxon>Pedobacter</taxon>
    </lineage>
</organism>
<dbReference type="STRING" id="288992.SAMN04488522_101303"/>
<dbReference type="OrthoDB" id="1239964at2"/>
<accession>A0A1M4TSP1</accession>
<gene>
    <name evidence="1" type="ORF">SAMN04488522_101303</name>
</gene>
<dbReference type="EMBL" id="FQUQ01000001">
    <property type="protein sequence ID" value="SHE47426.1"/>
    <property type="molecule type" value="Genomic_DNA"/>
</dbReference>
<name>A0A1M4TSP1_9SPHI</name>
<proteinExistence type="predicted"/>
<evidence type="ECO:0000313" key="2">
    <source>
        <dbReference type="Proteomes" id="UP000184287"/>
    </source>
</evidence>